<dbReference type="AlphaFoldDB" id="A0A0H5NH16"/>
<protein>
    <submittedName>
        <fullName evidence="2">Uncharacterized protein</fullName>
    </submittedName>
</protein>
<gene>
    <name evidence="2" type="ORF">ERS450000_01213</name>
</gene>
<reference evidence="3" key="1">
    <citation type="submission" date="2015-03" db="EMBL/GenBank/DDBJ databases">
        <authorList>
            <consortium name="Pathogen Informatics"/>
        </authorList>
    </citation>
    <scope>NUCLEOTIDE SEQUENCE [LARGE SCALE GENOMIC DNA]</scope>
    <source>
        <strain evidence="3">NCTC11134</strain>
    </source>
</reference>
<evidence type="ECO:0000313" key="2">
    <source>
        <dbReference type="EMBL" id="CRY75210.1"/>
    </source>
</evidence>
<name>A0A0H5NH16_NOCFR</name>
<evidence type="ECO:0000256" key="1">
    <source>
        <dbReference type="SAM" id="Phobius"/>
    </source>
</evidence>
<keyword evidence="1" id="KW-0472">Membrane</keyword>
<dbReference type="EMBL" id="LN868938">
    <property type="protein sequence ID" value="CRY75210.1"/>
    <property type="molecule type" value="Genomic_DNA"/>
</dbReference>
<keyword evidence="1" id="KW-1133">Transmembrane helix</keyword>
<evidence type="ECO:0000313" key="3">
    <source>
        <dbReference type="Proteomes" id="UP000057820"/>
    </source>
</evidence>
<accession>A0A0H5NH16</accession>
<organism evidence="2 3">
    <name type="scientific">Nocardia farcinica</name>
    <dbReference type="NCBI Taxonomy" id="37329"/>
    <lineage>
        <taxon>Bacteria</taxon>
        <taxon>Bacillati</taxon>
        <taxon>Actinomycetota</taxon>
        <taxon>Actinomycetes</taxon>
        <taxon>Mycobacteriales</taxon>
        <taxon>Nocardiaceae</taxon>
        <taxon>Nocardia</taxon>
    </lineage>
</organism>
<keyword evidence="1" id="KW-0812">Transmembrane</keyword>
<feature type="transmembrane region" description="Helical" evidence="1">
    <location>
        <begin position="12"/>
        <end position="34"/>
    </location>
</feature>
<feature type="transmembrane region" description="Helical" evidence="1">
    <location>
        <begin position="46"/>
        <end position="69"/>
    </location>
</feature>
<proteinExistence type="predicted"/>
<dbReference type="Proteomes" id="UP000057820">
    <property type="component" value="Chromosome 1"/>
</dbReference>
<dbReference type="KEGG" id="nfr:ERS450000_01213"/>
<sequence length="82" mass="8839">MARSPDLDTVDDTVAPLGVPAMITALGMLAAALLTADRLPDWADDYGGALVYVAGALYVAVSVRLLWWGRTARAVRVRRRAR</sequence>
<dbReference type="RefSeq" id="WP_060591077.1">
    <property type="nucleotide sequence ID" value="NZ_CAACYE020000001.1"/>
</dbReference>